<sequence length="109" mass="12821">MDRQQQFLLYIFSCFSFLLLLSENTSVYGSSHHHHHHHHHRHRHLFDFRPSKLFVFGDSYVDTGNSRISLATSWKVPYGITFPGKPAGRFSDGRVLTDFLGKWCFWIPL</sequence>
<reference evidence="5" key="1">
    <citation type="submission" date="2022-11" db="EMBL/GenBank/DDBJ databases">
        <authorList>
            <person name="Hyden B.L."/>
            <person name="Feng K."/>
            <person name="Yates T."/>
            <person name="Jawdy S."/>
            <person name="Smart L.B."/>
            <person name="Muchero W."/>
        </authorList>
    </citation>
    <scope>NUCLEOTIDE SEQUENCE</scope>
    <source>
        <tissue evidence="5">Shoot tip</tissue>
    </source>
</reference>
<evidence type="ECO:0000256" key="4">
    <source>
        <dbReference type="SAM" id="SignalP"/>
    </source>
</evidence>
<dbReference type="OrthoDB" id="1600564at2759"/>
<evidence type="ECO:0000256" key="3">
    <source>
        <dbReference type="ARBA" id="ARBA00023098"/>
    </source>
</evidence>
<evidence type="ECO:0000313" key="5">
    <source>
        <dbReference type="EMBL" id="KAJ6752130.1"/>
    </source>
</evidence>
<dbReference type="PANTHER" id="PTHR46020">
    <property type="entry name" value="OSJNBB0059K02.9 PROTEIN"/>
    <property type="match status" value="1"/>
</dbReference>
<accession>A0A9Q0ZYY5</accession>
<name>A0A9Q0ZYY5_SALVM</name>
<organism evidence="5 6">
    <name type="scientific">Salix viminalis</name>
    <name type="common">Common osier</name>
    <name type="synonym">Basket willow</name>
    <dbReference type="NCBI Taxonomy" id="40686"/>
    <lineage>
        <taxon>Eukaryota</taxon>
        <taxon>Viridiplantae</taxon>
        <taxon>Streptophyta</taxon>
        <taxon>Embryophyta</taxon>
        <taxon>Tracheophyta</taxon>
        <taxon>Spermatophyta</taxon>
        <taxon>Magnoliopsida</taxon>
        <taxon>eudicotyledons</taxon>
        <taxon>Gunneridae</taxon>
        <taxon>Pentapetalae</taxon>
        <taxon>rosids</taxon>
        <taxon>fabids</taxon>
        <taxon>Malpighiales</taxon>
        <taxon>Salicaceae</taxon>
        <taxon>Saliceae</taxon>
        <taxon>Salix</taxon>
    </lineage>
</organism>
<feature type="signal peptide" evidence="4">
    <location>
        <begin position="1"/>
        <end position="29"/>
    </location>
</feature>
<evidence type="ECO:0000256" key="1">
    <source>
        <dbReference type="ARBA" id="ARBA00022801"/>
    </source>
</evidence>
<keyword evidence="2" id="KW-0442">Lipid degradation</keyword>
<dbReference type="EMBL" id="JAPFFL010000001">
    <property type="protein sequence ID" value="KAJ6752130.1"/>
    <property type="molecule type" value="Genomic_DNA"/>
</dbReference>
<keyword evidence="3" id="KW-0443">Lipid metabolism</keyword>
<reference evidence="5" key="2">
    <citation type="journal article" date="2023" name="Int. J. Mol. Sci.">
        <title>De Novo Assembly and Annotation of 11 Diverse Shrub Willow (Salix) Genomes Reveals Novel Gene Organization in Sex-Linked Regions.</title>
        <authorList>
            <person name="Hyden B."/>
            <person name="Feng K."/>
            <person name="Yates T.B."/>
            <person name="Jawdy S."/>
            <person name="Cereghino C."/>
            <person name="Smart L.B."/>
            <person name="Muchero W."/>
        </authorList>
    </citation>
    <scope>NUCLEOTIDE SEQUENCE [LARGE SCALE GENOMIC DNA]</scope>
    <source>
        <tissue evidence="5">Shoot tip</tissue>
    </source>
</reference>
<evidence type="ECO:0008006" key="7">
    <source>
        <dbReference type="Google" id="ProtNLM"/>
    </source>
</evidence>
<comment type="caution">
    <text evidence="5">The sequence shown here is derived from an EMBL/GenBank/DDBJ whole genome shotgun (WGS) entry which is preliminary data.</text>
</comment>
<gene>
    <name evidence="5" type="ORF">OIU85_002547</name>
</gene>
<dbReference type="Proteomes" id="UP001151529">
    <property type="component" value="Chromosome 16"/>
</dbReference>
<feature type="chain" id="PRO_5040267165" description="GDSL esterase/lipase" evidence="4">
    <location>
        <begin position="30"/>
        <end position="109"/>
    </location>
</feature>
<dbReference type="PANTHER" id="PTHR46020:SF32">
    <property type="entry name" value="GDSL ESTERASE_LIPASE"/>
    <property type="match status" value="1"/>
</dbReference>
<evidence type="ECO:0000256" key="2">
    <source>
        <dbReference type="ARBA" id="ARBA00022963"/>
    </source>
</evidence>
<keyword evidence="4" id="KW-0732">Signal</keyword>
<dbReference type="Gene3D" id="3.40.50.1110">
    <property type="entry name" value="SGNH hydrolase"/>
    <property type="match status" value="1"/>
</dbReference>
<keyword evidence="6" id="KW-1185">Reference proteome</keyword>
<dbReference type="GO" id="GO:0016787">
    <property type="term" value="F:hydrolase activity"/>
    <property type="evidence" value="ECO:0007669"/>
    <property type="project" value="UniProtKB-KW"/>
</dbReference>
<proteinExistence type="predicted"/>
<dbReference type="AlphaFoldDB" id="A0A9Q0ZYY5"/>
<keyword evidence="1" id="KW-0378">Hydrolase</keyword>
<dbReference type="InterPro" id="IPR036514">
    <property type="entry name" value="SGNH_hydro_sf"/>
</dbReference>
<dbReference type="GO" id="GO:0016042">
    <property type="term" value="P:lipid catabolic process"/>
    <property type="evidence" value="ECO:0007669"/>
    <property type="project" value="UniProtKB-KW"/>
</dbReference>
<evidence type="ECO:0000313" key="6">
    <source>
        <dbReference type="Proteomes" id="UP001151529"/>
    </source>
</evidence>
<protein>
    <recommendedName>
        <fullName evidence="7">GDSL esterase/lipase</fullName>
    </recommendedName>
</protein>